<keyword evidence="1" id="KW-0472">Membrane</keyword>
<keyword evidence="1" id="KW-0812">Transmembrane</keyword>
<dbReference type="Proteomes" id="UP001217610">
    <property type="component" value="Unassembled WGS sequence"/>
</dbReference>
<evidence type="ECO:0000313" key="3">
    <source>
        <dbReference type="Proteomes" id="UP001217610"/>
    </source>
</evidence>
<reference evidence="2 3" key="1">
    <citation type="submission" date="2022-05" db="EMBL/GenBank/DDBJ databases">
        <title>Novel Pseudomonas spp. Isolated from a Rainbow Trout Aquaculture Facility.</title>
        <authorList>
            <person name="Testerman T."/>
            <person name="Graf J."/>
        </authorList>
    </citation>
    <scope>NUCLEOTIDE SEQUENCE [LARGE SCALE GENOMIC DNA]</scope>
    <source>
        <strain evidence="2 3">ID357</strain>
    </source>
</reference>
<proteinExistence type="predicted"/>
<gene>
    <name evidence="2" type="ORF">M5G25_30920</name>
</gene>
<evidence type="ECO:0000313" key="2">
    <source>
        <dbReference type="EMBL" id="MDD1152686.1"/>
    </source>
</evidence>
<dbReference type="RefSeq" id="WP_273924469.1">
    <property type="nucleotide sequence ID" value="NZ_JAMDGR010000031.1"/>
</dbReference>
<comment type="caution">
    <text evidence="2">The sequence shown here is derived from an EMBL/GenBank/DDBJ whole genome shotgun (WGS) entry which is preliminary data.</text>
</comment>
<feature type="transmembrane region" description="Helical" evidence="1">
    <location>
        <begin position="26"/>
        <end position="48"/>
    </location>
</feature>
<organism evidence="2 3">
    <name type="scientific">Pseudomonas idahonensis</name>
    <dbReference type="NCBI Taxonomy" id="2942628"/>
    <lineage>
        <taxon>Bacteria</taxon>
        <taxon>Pseudomonadati</taxon>
        <taxon>Pseudomonadota</taxon>
        <taxon>Gammaproteobacteria</taxon>
        <taxon>Pseudomonadales</taxon>
        <taxon>Pseudomonadaceae</taxon>
        <taxon>Pseudomonas</taxon>
    </lineage>
</organism>
<keyword evidence="3" id="KW-1185">Reference proteome</keyword>
<accession>A0ABT5QEN2</accession>
<evidence type="ECO:0000256" key="1">
    <source>
        <dbReference type="SAM" id="Phobius"/>
    </source>
</evidence>
<sequence length="210" mass="23767">MGIDNLMVTLHRVPELHAVVETGTDWVALLGSLAAVVAVVAGSAYNAYSFKKTIISQEKLAEDNAGFLREQSKSEFLAKSRLDWIALFREHVSSFLSLGHSVYTVSEYIVDTSWVKGRTREEFKASTELYEIRYAEFSDKLAKARLHFAQLELLVSPNGEETETLINSMNEYIQAACSFEKIVDKGQKIVEITQRILRKEWAKVKEMKAL</sequence>
<name>A0ABT5QEN2_9PSED</name>
<dbReference type="EMBL" id="JAMDGR010000031">
    <property type="protein sequence ID" value="MDD1152686.1"/>
    <property type="molecule type" value="Genomic_DNA"/>
</dbReference>
<protein>
    <submittedName>
        <fullName evidence="2">Uncharacterized protein</fullName>
    </submittedName>
</protein>
<keyword evidence="1" id="KW-1133">Transmembrane helix</keyword>